<dbReference type="GO" id="GO:0008284">
    <property type="term" value="P:positive regulation of cell population proliferation"/>
    <property type="evidence" value="ECO:0007669"/>
    <property type="project" value="TreeGrafter"/>
</dbReference>
<evidence type="ECO:0000259" key="6">
    <source>
        <dbReference type="PROSITE" id="PS50026"/>
    </source>
</evidence>
<evidence type="ECO:0000313" key="7">
    <source>
        <dbReference type="EMBL" id="KAK1345829.1"/>
    </source>
</evidence>
<dbReference type="PRINTS" id="PR00009">
    <property type="entry name" value="EGFTGF"/>
</dbReference>
<dbReference type="Proteomes" id="UP001177744">
    <property type="component" value="Unassembled WGS sequence"/>
</dbReference>
<keyword evidence="2 3" id="KW-1015">Disulfide bond</keyword>
<dbReference type="PROSITE" id="PS00022">
    <property type="entry name" value="EGF_1"/>
    <property type="match status" value="1"/>
</dbReference>
<sequence>MDLTAPGSGAGSLPLLLALGDSDKAYEDLDDVRVFHIEEIFKSSCLFWFCFELEGLVILHCVVADGNSTRSPENDGLLCGDAREDCAVTTTQSKWNDYFSPCPKKYEHYCINGKCRFVGALQTPSCLCDDGYAGARCERVDFFYLRGDTGQILVICLTAVMVTLIILVIGVCTCCQRGYLLIPFFTAIRDEKHKQSSWSPSKEKKEDMPNLGKDITPVNEDIQETSIV</sequence>
<keyword evidence="5" id="KW-0472">Membrane</keyword>
<dbReference type="GO" id="GO:0005154">
    <property type="term" value="F:epidermal growth factor receptor binding"/>
    <property type="evidence" value="ECO:0007669"/>
    <property type="project" value="TreeGrafter"/>
</dbReference>
<gene>
    <name evidence="7" type="ORF">QTO34_008294</name>
</gene>
<reference evidence="7" key="1">
    <citation type="submission" date="2023-06" db="EMBL/GenBank/DDBJ databases">
        <title>Reference genome for the Northern bat (Eptesicus nilssonii), a most northern bat species.</title>
        <authorList>
            <person name="Laine V.N."/>
            <person name="Pulliainen A.T."/>
            <person name="Lilley T.M."/>
        </authorList>
    </citation>
    <scope>NUCLEOTIDE SEQUENCE</scope>
    <source>
        <strain evidence="7">BLF_Eptnil</strain>
        <tissue evidence="7">Kidney</tissue>
    </source>
</reference>
<feature type="disulfide bond" evidence="3">
    <location>
        <begin position="128"/>
        <end position="137"/>
    </location>
</feature>
<dbReference type="GO" id="GO:0008083">
    <property type="term" value="F:growth factor activity"/>
    <property type="evidence" value="ECO:0007669"/>
    <property type="project" value="TreeGrafter"/>
</dbReference>
<dbReference type="SUPFAM" id="SSF57196">
    <property type="entry name" value="EGF/Laminin"/>
    <property type="match status" value="1"/>
</dbReference>
<dbReference type="PROSITE" id="PS50026">
    <property type="entry name" value="EGF_3"/>
    <property type="match status" value="1"/>
</dbReference>
<keyword evidence="8" id="KW-1185">Reference proteome</keyword>
<keyword evidence="5" id="KW-1133">Transmembrane helix</keyword>
<dbReference type="EMBL" id="JAULJE010000002">
    <property type="protein sequence ID" value="KAK1345829.1"/>
    <property type="molecule type" value="Genomic_DNA"/>
</dbReference>
<dbReference type="GO" id="GO:0007173">
    <property type="term" value="P:epidermal growth factor receptor signaling pathway"/>
    <property type="evidence" value="ECO:0007669"/>
    <property type="project" value="TreeGrafter"/>
</dbReference>
<keyword evidence="1 3" id="KW-0245">EGF-like domain</keyword>
<comment type="caution">
    <text evidence="7">The sequence shown here is derived from an EMBL/GenBank/DDBJ whole genome shotgun (WGS) entry which is preliminary data.</text>
</comment>
<proteinExistence type="predicted"/>
<dbReference type="AlphaFoldDB" id="A0AA40IA15"/>
<dbReference type="PROSITE" id="PS01186">
    <property type="entry name" value="EGF_2"/>
    <property type="match status" value="1"/>
</dbReference>
<feature type="transmembrane region" description="Helical" evidence="5">
    <location>
        <begin position="152"/>
        <end position="171"/>
    </location>
</feature>
<evidence type="ECO:0000256" key="5">
    <source>
        <dbReference type="SAM" id="Phobius"/>
    </source>
</evidence>
<dbReference type="PANTHER" id="PTHR10740:SF3">
    <property type="entry name" value="PROBETACELLULIN"/>
    <property type="match status" value="1"/>
</dbReference>
<feature type="domain" description="EGF-like" evidence="6">
    <location>
        <begin position="98"/>
        <end position="138"/>
    </location>
</feature>
<comment type="caution">
    <text evidence="3">Lacks conserved residue(s) required for the propagation of feature annotation.</text>
</comment>
<accession>A0AA40IA15</accession>
<dbReference type="InterPro" id="IPR000742">
    <property type="entry name" value="EGF"/>
</dbReference>
<dbReference type="Gene3D" id="2.10.25.10">
    <property type="entry name" value="Laminin"/>
    <property type="match status" value="1"/>
</dbReference>
<evidence type="ECO:0000256" key="1">
    <source>
        <dbReference type="ARBA" id="ARBA00022536"/>
    </source>
</evidence>
<dbReference type="GO" id="GO:0005615">
    <property type="term" value="C:extracellular space"/>
    <property type="evidence" value="ECO:0007669"/>
    <property type="project" value="TreeGrafter"/>
</dbReference>
<evidence type="ECO:0000313" key="8">
    <source>
        <dbReference type="Proteomes" id="UP001177744"/>
    </source>
</evidence>
<dbReference type="GO" id="GO:0045840">
    <property type="term" value="P:positive regulation of mitotic nuclear division"/>
    <property type="evidence" value="ECO:0007669"/>
    <property type="project" value="TreeGrafter"/>
</dbReference>
<name>A0AA40IA15_CNENI</name>
<protein>
    <recommendedName>
        <fullName evidence="6">EGF-like domain-containing protein</fullName>
    </recommendedName>
</protein>
<evidence type="ECO:0000256" key="2">
    <source>
        <dbReference type="ARBA" id="ARBA00023157"/>
    </source>
</evidence>
<feature type="region of interest" description="Disordered" evidence="4">
    <location>
        <begin position="196"/>
        <end position="228"/>
    </location>
</feature>
<organism evidence="7 8">
    <name type="scientific">Cnephaeus nilssonii</name>
    <name type="common">Northern bat</name>
    <name type="synonym">Eptesicus nilssonii</name>
    <dbReference type="NCBI Taxonomy" id="3371016"/>
    <lineage>
        <taxon>Eukaryota</taxon>
        <taxon>Metazoa</taxon>
        <taxon>Chordata</taxon>
        <taxon>Craniata</taxon>
        <taxon>Vertebrata</taxon>
        <taxon>Euteleostomi</taxon>
        <taxon>Mammalia</taxon>
        <taxon>Eutheria</taxon>
        <taxon>Laurasiatheria</taxon>
        <taxon>Chiroptera</taxon>
        <taxon>Yangochiroptera</taxon>
        <taxon>Vespertilionidae</taxon>
        <taxon>Cnephaeus</taxon>
    </lineage>
</organism>
<dbReference type="PANTHER" id="PTHR10740">
    <property type="entry name" value="TRANSFORMING GROWTH FACTOR ALPHA"/>
    <property type="match status" value="1"/>
</dbReference>
<evidence type="ECO:0000256" key="3">
    <source>
        <dbReference type="PROSITE-ProRule" id="PRU00076"/>
    </source>
</evidence>
<keyword evidence="5" id="KW-0812">Transmembrane</keyword>
<evidence type="ECO:0000256" key="4">
    <source>
        <dbReference type="SAM" id="MobiDB-lite"/>
    </source>
</evidence>